<sequence>MGALSGKQIHTYGPLDVQSLCNVSFQSSSRVSLYSQKEKEDLRHLRDEQIYLSISFRELQLTSSDALFVSKEADTHYASFRDEYPEWALEEWGPQQTDNMFSVPIRVMV</sequence>
<gene>
    <name evidence="1" type="ORF">UY3_11226</name>
</gene>
<organism evidence="1 2">
    <name type="scientific">Chelonia mydas</name>
    <name type="common">Green sea-turtle</name>
    <name type="synonym">Chelonia agassizi</name>
    <dbReference type="NCBI Taxonomy" id="8469"/>
    <lineage>
        <taxon>Eukaryota</taxon>
        <taxon>Metazoa</taxon>
        <taxon>Chordata</taxon>
        <taxon>Craniata</taxon>
        <taxon>Vertebrata</taxon>
        <taxon>Euteleostomi</taxon>
        <taxon>Archelosauria</taxon>
        <taxon>Testudinata</taxon>
        <taxon>Testudines</taxon>
        <taxon>Cryptodira</taxon>
        <taxon>Durocryptodira</taxon>
        <taxon>Americhelydia</taxon>
        <taxon>Chelonioidea</taxon>
        <taxon>Cheloniidae</taxon>
        <taxon>Chelonia</taxon>
    </lineage>
</organism>
<dbReference type="Proteomes" id="UP000031443">
    <property type="component" value="Unassembled WGS sequence"/>
</dbReference>
<reference evidence="2" key="1">
    <citation type="journal article" date="2013" name="Nat. Genet.">
        <title>The draft genomes of soft-shell turtle and green sea turtle yield insights into the development and evolution of the turtle-specific body plan.</title>
        <authorList>
            <person name="Wang Z."/>
            <person name="Pascual-Anaya J."/>
            <person name="Zadissa A."/>
            <person name="Li W."/>
            <person name="Niimura Y."/>
            <person name="Huang Z."/>
            <person name="Li C."/>
            <person name="White S."/>
            <person name="Xiong Z."/>
            <person name="Fang D."/>
            <person name="Wang B."/>
            <person name="Ming Y."/>
            <person name="Chen Y."/>
            <person name="Zheng Y."/>
            <person name="Kuraku S."/>
            <person name="Pignatelli M."/>
            <person name="Herrero J."/>
            <person name="Beal K."/>
            <person name="Nozawa M."/>
            <person name="Li Q."/>
            <person name="Wang J."/>
            <person name="Zhang H."/>
            <person name="Yu L."/>
            <person name="Shigenobu S."/>
            <person name="Wang J."/>
            <person name="Liu J."/>
            <person name="Flicek P."/>
            <person name="Searle S."/>
            <person name="Wang J."/>
            <person name="Kuratani S."/>
            <person name="Yin Y."/>
            <person name="Aken B."/>
            <person name="Zhang G."/>
            <person name="Irie N."/>
        </authorList>
    </citation>
    <scope>NUCLEOTIDE SEQUENCE [LARGE SCALE GENOMIC DNA]</scope>
</reference>
<proteinExistence type="predicted"/>
<dbReference type="AlphaFoldDB" id="M7B3I4"/>
<name>M7B3I4_CHEMY</name>
<protein>
    <submittedName>
        <fullName evidence="1">Uncharacterized protein</fullName>
    </submittedName>
</protein>
<evidence type="ECO:0000313" key="1">
    <source>
        <dbReference type="EMBL" id="EMP31649.1"/>
    </source>
</evidence>
<evidence type="ECO:0000313" key="2">
    <source>
        <dbReference type="Proteomes" id="UP000031443"/>
    </source>
</evidence>
<keyword evidence="2" id="KW-1185">Reference proteome</keyword>
<dbReference type="EMBL" id="KB544574">
    <property type="protein sequence ID" value="EMP31649.1"/>
    <property type="molecule type" value="Genomic_DNA"/>
</dbReference>
<accession>M7B3I4</accession>